<evidence type="ECO:0000313" key="4">
    <source>
        <dbReference type="Proteomes" id="UP000005237"/>
    </source>
</evidence>
<evidence type="ECO:0000313" key="3">
    <source>
        <dbReference type="EnsemblMetazoa" id="CJA07573.1"/>
    </source>
</evidence>
<name>A0A8R1HSE0_CAEJA</name>
<dbReference type="EnsemblMetazoa" id="CJA07573.1">
    <property type="protein sequence ID" value="CJA07573.1"/>
    <property type="gene ID" value="WBGene00126777"/>
</dbReference>
<protein>
    <submittedName>
        <fullName evidence="3">Uncharacterized protein</fullName>
    </submittedName>
</protein>
<reference evidence="4" key="1">
    <citation type="submission" date="2010-08" db="EMBL/GenBank/DDBJ databases">
        <authorList>
            <consortium name="Caenorhabditis japonica Sequencing Consortium"/>
            <person name="Wilson R.K."/>
        </authorList>
    </citation>
    <scope>NUCLEOTIDE SEQUENCE [LARGE SCALE GENOMIC DNA]</scope>
    <source>
        <strain evidence="4">DF5081</strain>
    </source>
</reference>
<sequence>MYFRSLLVASTLAMAAMAMFDHEPKYGSPKFKPVYLSPYGSKYESYGKYDDHGKDSHYQPSYHHDSYEPKYGSGHESQHGKDYYSSYQSSHQPYYGSGYYSEQPKYNDYHGAQNYYDKY</sequence>
<evidence type="ECO:0000256" key="1">
    <source>
        <dbReference type="SAM" id="MobiDB-lite"/>
    </source>
</evidence>
<proteinExistence type="predicted"/>
<feature type="signal peptide" evidence="2">
    <location>
        <begin position="1"/>
        <end position="18"/>
    </location>
</feature>
<keyword evidence="4" id="KW-1185">Reference proteome</keyword>
<accession>A0A8R1HSE0</accession>
<evidence type="ECO:0000256" key="2">
    <source>
        <dbReference type="SAM" id="SignalP"/>
    </source>
</evidence>
<dbReference type="AlphaFoldDB" id="A0A8R1HSE0"/>
<feature type="compositionally biased region" description="Basic and acidic residues" evidence="1">
    <location>
        <begin position="48"/>
        <end position="68"/>
    </location>
</feature>
<feature type="region of interest" description="Disordered" evidence="1">
    <location>
        <begin position="48"/>
        <end position="88"/>
    </location>
</feature>
<organism evidence="3 4">
    <name type="scientific">Caenorhabditis japonica</name>
    <dbReference type="NCBI Taxonomy" id="281687"/>
    <lineage>
        <taxon>Eukaryota</taxon>
        <taxon>Metazoa</taxon>
        <taxon>Ecdysozoa</taxon>
        <taxon>Nematoda</taxon>
        <taxon>Chromadorea</taxon>
        <taxon>Rhabditida</taxon>
        <taxon>Rhabditina</taxon>
        <taxon>Rhabditomorpha</taxon>
        <taxon>Rhabditoidea</taxon>
        <taxon>Rhabditidae</taxon>
        <taxon>Peloderinae</taxon>
        <taxon>Caenorhabditis</taxon>
    </lineage>
</organism>
<dbReference type="Proteomes" id="UP000005237">
    <property type="component" value="Unassembled WGS sequence"/>
</dbReference>
<feature type="chain" id="PRO_5035739266" evidence="2">
    <location>
        <begin position="19"/>
        <end position="119"/>
    </location>
</feature>
<reference evidence="3" key="2">
    <citation type="submission" date="2022-06" db="UniProtKB">
        <authorList>
            <consortium name="EnsemblMetazoa"/>
        </authorList>
    </citation>
    <scope>IDENTIFICATION</scope>
    <source>
        <strain evidence="3">DF5081</strain>
    </source>
</reference>
<keyword evidence="2" id="KW-0732">Signal</keyword>